<organism evidence="4 5">
    <name type="scientific">Limulus polyphemus</name>
    <name type="common">Atlantic horseshoe crab</name>
    <dbReference type="NCBI Taxonomy" id="6850"/>
    <lineage>
        <taxon>Eukaryota</taxon>
        <taxon>Metazoa</taxon>
        <taxon>Ecdysozoa</taxon>
        <taxon>Arthropoda</taxon>
        <taxon>Chelicerata</taxon>
        <taxon>Merostomata</taxon>
        <taxon>Xiphosura</taxon>
        <taxon>Limulidae</taxon>
        <taxon>Limulus</taxon>
    </lineage>
</organism>
<gene>
    <name evidence="5" type="primary">LOC106460683</name>
</gene>
<dbReference type="Proteomes" id="UP000694941">
    <property type="component" value="Unplaced"/>
</dbReference>
<feature type="region of interest" description="Disordered" evidence="3">
    <location>
        <begin position="45"/>
        <end position="82"/>
    </location>
</feature>
<keyword evidence="2" id="KW-0597">Phosphoprotein</keyword>
<proteinExistence type="inferred from homology"/>
<feature type="region of interest" description="Disordered" evidence="3">
    <location>
        <begin position="99"/>
        <end position="119"/>
    </location>
</feature>
<dbReference type="SMART" id="SM00174">
    <property type="entry name" value="RHO"/>
    <property type="match status" value="1"/>
</dbReference>
<dbReference type="PANTHER" id="PTHR45775:SF6">
    <property type="entry name" value="RAD, GEM_KIR FAMILY MEMBER 2, ISOFORM C"/>
    <property type="match status" value="1"/>
</dbReference>
<feature type="compositionally biased region" description="Polar residues" evidence="3">
    <location>
        <begin position="46"/>
        <end position="69"/>
    </location>
</feature>
<dbReference type="Gene3D" id="3.40.50.300">
    <property type="entry name" value="P-loop containing nucleotide triphosphate hydrolases"/>
    <property type="match status" value="1"/>
</dbReference>
<dbReference type="SUPFAM" id="SSF52540">
    <property type="entry name" value="P-loop containing nucleoside triphosphate hydrolases"/>
    <property type="match status" value="1"/>
</dbReference>
<evidence type="ECO:0000256" key="3">
    <source>
        <dbReference type="SAM" id="MobiDB-lite"/>
    </source>
</evidence>
<dbReference type="PANTHER" id="PTHR45775">
    <property type="entry name" value="RAD, GEM/KIR FAMILY MEMBER 2, ISOFORM C"/>
    <property type="match status" value="1"/>
</dbReference>
<dbReference type="PROSITE" id="PS51421">
    <property type="entry name" value="RAS"/>
    <property type="match status" value="1"/>
</dbReference>
<dbReference type="InterPro" id="IPR027417">
    <property type="entry name" value="P-loop_NTPase"/>
</dbReference>
<reference evidence="5" key="1">
    <citation type="submission" date="2025-08" db="UniProtKB">
        <authorList>
            <consortium name="RefSeq"/>
        </authorList>
    </citation>
    <scope>IDENTIFICATION</scope>
    <source>
        <tissue evidence="5">Muscle</tissue>
    </source>
</reference>
<keyword evidence="4" id="KW-1185">Reference proteome</keyword>
<protein>
    <submittedName>
        <fullName evidence="5">GTP-binding protein REM 1-like</fullName>
    </submittedName>
</protein>
<evidence type="ECO:0000313" key="5">
    <source>
        <dbReference type="RefSeq" id="XP_022243169.1"/>
    </source>
</evidence>
<evidence type="ECO:0000256" key="1">
    <source>
        <dbReference type="ARBA" id="ARBA00008846"/>
    </source>
</evidence>
<comment type="similarity">
    <text evidence="1">Belongs to the small GTPase superfamily. RGK family.</text>
</comment>
<dbReference type="PRINTS" id="PR00449">
    <property type="entry name" value="RASTRNSFRMNG"/>
</dbReference>
<dbReference type="Pfam" id="PF00071">
    <property type="entry name" value="Ras"/>
    <property type="match status" value="1"/>
</dbReference>
<accession>A0ABM1SHR4</accession>
<dbReference type="SMART" id="SM00173">
    <property type="entry name" value="RAS"/>
    <property type="match status" value="1"/>
</dbReference>
<sequence>MNFVICEDESDDDFFGFLKPPGLCSYYPRSAPDLQQLDEPVPVPTRQFSTSGSWTVNQSASGLGVSTRSSSEEMETIKPSTKRNIKKFSRTCTLGLPAERNNFEPERHPRGASIPDTSVYPTFSTDEDLALQRLRNFSVRSKQVINRGDSFRVMEELCPKNKELPHPTCSTPPNSPTPDKIDFRGSSGTIRHQVLVIGCSEVGKSSILCQFTTSEYICDYDSNQDECDEKLVTVILNGEESELLFVEQTISESKTDTELNLMEFNADAYVVVYSVTNRASFHKARTILNQIKSLEDVDRKAVILVGNKTDLARLRMVSTDAGRALATYQHCKFIETSAGINHHVDELLVGTLSQIRLKRSQADRPVKKRNSVSLDKMFTAASSSKSRGRMKQLFGKAYRKSKSCVNLQVI</sequence>
<dbReference type="InterPro" id="IPR051641">
    <property type="entry name" value="RGK_GTP-binding_reg"/>
</dbReference>
<dbReference type="GeneID" id="106460683"/>
<evidence type="ECO:0000256" key="2">
    <source>
        <dbReference type="ARBA" id="ARBA00022553"/>
    </source>
</evidence>
<evidence type="ECO:0000313" key="4">
    <source>
        <dbReference type="Proteomes" id="UP000694941"/>
    </source>
</evidence>
<name>A0ABM1SHR4_LIMPO</name>
<dbReference type="RefSeq" id="XP_022243169.1">
    <property type="nucleotide sequence ID" value="XM_022387461.1"/>
</dbReference>
<dbReference type="PROSITE" id="PS51419">
    <property type="entry name" value="RAB"/>
    <property type="match status" value="1"/>
</dbReference>
<dbReference type="InterPro" id="IPR001806">
    <property type="entry name" value="Small_GTPase"/>
</dbReference>
<dbReference type="SMART" id="SM00175">
    <property type="entry name" value="RAB"/>
    <property type="match status" value="1"/>
</dbReference>